<dbReference type="Gene3D" id="3.30.460.40">
    <property type="match status" value="1"/>
</dbReference>
<dbReference type="EMBL" id="WEID01000057">
    <property type="protein sequence ID" value="KAB8133662.1"/>
    <property type="molecule type" value="Genomic_DNA"/>
</dbReference>
<dbReference type="OrthoDB" id="9773927at2"/>
<keyword evidence="1" id="KW-0808">Transferase</keyword>
<name>A0A7C8GSS2_9BACI</name>
<comment type="caution">
    <text evidence="1">The sequence shown here is derived from an EMBL/GenBank/DDBJ whole genome shotgun (WGS) entry which is preliminary data.</text>
</comment>
<dbReference type="Proteomes" id="UP000480246">
    <property type="component" value="Unassembled WGS sequence"/>
</dbReference>
<dbReference type="InterPro" id="IPR039498">
    <property type="entry name" value="NTP_transf_5"/>
</dbReference>
<evidence type="ECO:0000313" key="1">
    <source>
        <dbReference type="EMBL" id="KAB8133662.1"/>
    </source>
</evidence>
<proteinExistence type="predicted"/>
<dbReference type="GO" id="GO:0016740">
    <property type="term" value="F:transferase activity"/>
    <property type="evidence" value="ECO:0007669"/>
    <property type="project" value="UniProtKB-KW"/>
</dbReference>
<protein>
    <submittedName>
        <fullName evidence="1">Nucleotidyltransferase family protein</fullName>
    </submittedName>
</protein>
<evidence type="ECO:0000313" key="2">
    <source>
        <dbReference type="Proteomes" id="UP000480246"/>
    </source>
</evidence>
<keyword evidence="2" id="KW-1185">Reference proteome</keyword>
<dbReference type="RefSeq" id="WP_153403765.1">
    <property type="nucleotide sequence ID" value="NZ_ML762431.1"/>
</dbReference>
<organism evidence="1 2">
    <name type="scientific">Gracilibacillus oryzae</name>
    <dbReference type="NCBI Taxonomy" id="1672701"/>
    <lineage>
        <taxon>Bacteria</taxon>
        <taxon>Bacillati</taxon>
        <taxon>Bacillota</taxon>
        <taxon>Bacilli</taxon>
        <taxon>Bacillales</taxon>
        <taxon>Bacillaceae</taxon>
        <taxon>Gracilibacillus</taxon>
    </lineage>
</organism>
<reference evidence="1 2" key="1">
    <citation type="submission" date="2019-10" db="EMBL/GenBank/DDBJ databases">
        <title>Gracilibacillus sp. nov. isolated from rice seeds.</title>
        <authorList>
            <person name="He S."/>
        </authorList>
    </citation>
    <scope>NUCLEOTIDE SEQUENCE [LARGE SCALE GENOMIC DNA]</scope>
    <source>
        <strain evidence="1 2">TD8</strain>
    </source>
</reference>
<gene>
    <name evidence="1" type="ORF">F9U64_12230</name>
</gene>
<sequence length="395" mass="46552">MLNNEPQLNSFSKELRLLIGILKLDNTPNYLAENNGLLVDVDWNEFINLAKHHRVFPIIYENIINRGIKEVPDFVIDTLKELGMKNTMKMLELTAEMGTVCQTLAHNNIQSLVLKGPVLADFLYGDISKRTSKDLDILVPSNEIEKVEEVFYSLGYQLENDFLRFFNIWKHVVQHLSFLHPERNIQVEVHLYFNLKTGPEPKFKDLWKRKNTSYIAGTPVYFLGNEDLFFHLVTHGARHGWTRLKWLVDIEKYVKKDLNYLHLSKILNKYKACSSAGQAVNLCEFFFETKLNSKMNEIIIDNKHQIKLAQKAVYFINQGILPYTKESSTYHIKLFKRYRSMLRTRKYKFLAVLKRFYPTSVDAQVLPLPKPLHFLYFPLRPFIWAYRRLRVSRSQ</sequence>
<accession>A0A7C8GSS2</accession>
<dbReference type="AlphaFoldDB" id="A0A7C8GSS2"/>
<dbReference type="Pfam" id="PF14907">
    <property type="entry name" value="NTP_transf_5"/>
    <property type="match status" value="1"/>
</dbReference>